<dbReference type="EMBL" id="AP019860">
    <property type="protein sequence ID" value="BBM83164.1"/>
    <property type="molecule type" value="Genomic_DNA"/>
</dbReference>
<feature type="transmembrane region" description="Helical" evidence="1">
    <location>
        <begin position="138"/>
        <end position="156"/>
    </location>
</feature>
<dbReference type="OrthoDB" id="9804872at2"/>
<feature type="transmembrane region" description="Helical" evidence="1">
    <location>
        <begin position="68"/>
        <end position="84"/>
    </location>
</feature>
<dbReference type="InterPro" id="IPR052901">
    <property type="entry name" value="Bact_TGase-like"/>
</dbReference>
<keyword evidence="4" id="KW-1185">Reference proteome</keyword>
<dbReference type="AlphaFoldDB" id="A0A5S9F385"/>
<gene>
    <name evidence="3" type="ORF">UABAM_01515</name>
</gene>
<dbReference type="Pfam" id="PF13559">
    <property type="entry name" value="DUF4129"/>
    <property type="match status" value="1"/>
</dbReference>
<dbReference type="SUPFAM" id="SSF54001">
    <property type="entry name" value="Cysteine proteinases"/>
    <property type="match status" value="1"/>
</dbReference>
<dbReference type="InterPro" id="IPR002931">
    <property type="entry name" value="Transglutaminase-like"/>
</dbReference>
<feature type="transmembrane region" description="Helical" evidence="1">
    <location>
        <begin position="115"/>
        <end position="132"/>
    </location>
</feature>
<dbReference type="Gene3D" id="3.10.620.30">
    <property type="match status" value="1"/>
</dbReference>
<dbReference type="Proteomes" id="UP000326354">
    <property type="component" value="Chromosome"/>
</dbReference>
<dbReference type="SMART" id="SM00460">
    <property type="entry name" value="TGc"/>
    <property type="match status" value="1"/>
</dbReference>
<feature type="transmembrane region" description="Helical" evidence="1">
    <location>
        <begin position="90"/>
        <end position="106"/>
    </location>
</feature>
<evidence type="ECO:0000313" key="4">
    <source>
        <dbReference type="Proteomes" id="UP000326354"/>
    </source>
</evidence>
<reference evidence="3 4" key="1">
    <citation type="submission" date="2019-08" db="EMBL/GenBank/DDBJ databases">
        <title>Complete genome sequence of Candidatus Uab amorphum.</title>
        <authorList>
            <person name="Shiratori T."/>
            <person name="Suzuki S."/>
            <person name="Kakizawa Y."/>
            <person name="Ishida K."/>
        </authorList>
    </citation>
    <scope>NUCLEOTIDE SEQUENCE [LARGE SCALE GENOMIC DNA]</scope>
    <source>
        <strain evidence="3 4">SRT547</strain>
    </source>
</reference>
<dbReference type="InterPro" id="IPR025403">
    <property type="entry name" value="TgpA-like_C"/>
</dbReference>
<dbReference type="Pfam" id="PF01841">
    <property type="entry name" value="Transglut_core"/>
    <property type="match status" value="1"/>
</dbReference>
<feature type="transmembrane region" description="Helical" evidence="1">
    <location>
        <begin position="543"/>
        <end position="560"/>
    </location>
</feature>
<dbReference type="KEGG" id="uam:UABAM_01515"/>
<accession>A0A5S9F385</accession>
<organism evidence="3 4">
    <name type="scientific">Uabimicrobium amorphum</name>
    <dbReference type="NCBI Taxonomy" id="2596890"/>
    <lineage>
        <taxon>Bacteria</taxon>
        <taxon>Pseudomonadati</taxon>
        <taxon>Planctomycetota</taxon>
        <taxon>Candidatus Uabimicrobiia</taxon>
        <taxon>Candidatus Uabimicrobiales</taxon>
        <taxon>Candidatus Uabimicrobiaceae</taxon>
        <taxon>Candidatus Uabimicrobium</taxon>
    </lineage>
</organism>
<evidence type="ECO:0000256" key="1">
    <source>
        <dbReference type="SAM" id="Phobius"/>
    </source>
</evidence>
<dbReference type="PROSITE" id="PS51257">
    <property type="entry name" value="PROKAR_LIPOPROTEIN"/>
    <property type="match status" value="1"/>
</dbReference>
<sequence>MLKKTRKLSIDNHNIEKYYIRWIYLNMILTLSCFAFAVERTYLIAPLIVLVTIGFLINKPISNKSTDTIASFVLLAIFILIYLTTRGDTLFSAGGILIGSYVLFFFREKQHQKSAVNLLTILGMMLLCTSLLNRFAYLFFFVAFVFCSTRLLRYFILFQHKNASMYVIQQQTIPYKNSFRKICIKSAMVAAGVLLATVIFILVPRSHKWEFATSGQLNIGKTGFSSKITSASVQNILSDPNIFFIVQTKNTSDYFKGAIYNEYDGTNWSANLPTKPVRFRGYAEFNPPIKNITAEVYKFNNNPGQTIFYRNTPYVLKASNFRTQLDIDEVGNITSTRKFRKKFTYFMLTGPKVAKKWDKAWVDKYFLQLPEISDRVKQLAVDVTKNASGNLEKVIAIEAHLKKNYYYTLNMNPGKNEVSDYFLFNAQSGYCIHFATSMVVMLRSLGIPARLVGGFRSEKYEKDHVVVTNEDAHAWVEVFHNNEWKFFDPTPPQEDYLIGLSYWKKIYYKLYAFWTLDVLGFSYSQQKSVYGYVKAFFKWLRPHLWMVLTALVLFYMYKILQRNQKKHIGKTTKNHPQQIDKSPHAIANSFYQKTLSILEGIQCYKYAEETPFEFTQRVQSDFPQTYKTVKNISDLFCEIRFGHAPYTAERKQIVENNIAQLQQIVDNQVETQKNAV</sequence>
<dbReference type="RefSeq" id="WP_151967377.1">
    <property type="nucleotide sequence ID" value="NZ_AP019860.1"/>
</dbReference>
<keyword evidence="1" id="KW-0472">Membrane</keyword>
<dbReference type="PANTHER" id="PTHR42736:SF1">
    <property type="entry name" value="PROTEIN-GLUTAMINE GAMMA-GLUTAMYLTRANSFERASE"/>
    <property type="match status" value="1"/>
</dbReference>
<feature type="domain" description="Transglutaminase-like" evidence="2">
    <location>
        <begin position="423"/>
        <end position="491"/>
    </location>
</feature>
<evidence type="ECO:0000259" key="2">
    <source>
        <dbReference type="SMART" id="SM00460"/>
    </source>
</evidence>
<name>A0A5S9F385_UABAM</name>
<dbReference type="Pfam" id="PF11992">
    <property type="entry name" value="TgpA_N"/>
    <property type="match status" value="1"/>
</dbReference>
<keyword evidence="1" id="KW-1133">Transmembrane helix</keyword>
<feature type="transmembrane region" description="Helical" evidence="1">
    <location>
        <begin position="20"/>
        <end position="37"/>
    </location>
</feature>
<feature type="transmembrane region" description="Helical" evidence="1">
    <location>
        <begin position="182"/>
        <end position="203"/>
    </location>
</feature>
<dbReference type="InterPro" id="IPR038765">
    <property type="entry name" value="Papain-like_cys_pep_sf"/>
</dbReference>
<protein>
    <submittedName>
        <fullName evidence="3">Transglutaminase</fullName>
    </submittedName>
</protein>
<evidence type="ECO:0000313" key="3">
    <source>
        <dbReference type="EMBL" id="BBM83164.1"/>
    </source>
</evidence>
<proteinExistence type="predicted"/>
<dbReference type="PANTHER" id="PTHR42736">
    <property type="entry name" value="PROTEIN-GLUTAMINE GAMMA-GLUTAMYLTRANSFERASE"/>
    <property type="match status" value="1"/>
</dbReference>
<dbReference type="InterPro" id="IPR021878">
    <property type="entry name" value="TgpA_N"/>
</dbReference>
<feature type="transmembrane region" description="Helical" evidence="1">
    <location>
        <begin position="43"/>
        <end position="61"/>
    </location>
</feature>
<keyword evidence="1" id="KW-0812">Transmembrane</keyword>